<dbReference type="InParanoid" id="A0A2G5D995"/>
<dbReference type="OrthoDB" id="266020at2759"/>
<dbReference type="InterPro" id="IPR053234">
    <property type="entry name" value="RPM1_Interactor"/>
</dbReference>
<name>A0A2G5D995_AQUCA</name>
<feature type="compositionally biased region" description="Polar residues" evidence="1">
    <location>
        <begin position="360"/>
        <end position="377"/>
    </location>
</feature>
<feature type="region of interest" description="Disordered" evidence="1">
    <location>
        <begin position="344"/>
        <end position="474"/>
    </location>
</feature>
<feature type="compositionally biased region" description="Polar residues" evidence="1">
    <location>
        <begin position="393"/>
        <end position="472"/>
    </location>
</feature>
<evidence type="ECO:0000313" key="2">
    <source>
        <dbReference type="EMBL" id="PIA40084.1"/>
    </source>
</evidence>
<feature type="compositionally biased region" description="Acidic residues" evidence="1">
    <location>
        <begin position="67"/>
        <end position="76"/>
    </location>
</feature>
<dbReference type="PANTHER" id="PTHR33443:SF30">
    <property type="entry name" value="SARCOSINE DEHYDROGENASE-2C PROTEIN"/>
    <property type="match status" value="1"/>
</dbReference>
<organism evidence="2 3">
    <name type="scientific">Aquilegia coerulea</name>
    <name type="common">Rocky mountain columbine</name>
    <dbReference type="NCBI Taxonomy" id="218851"/>
    <lineage>
        <taxon>Eukaryota</taxon>
        <taxon>Viridiplantae</taxon>
        <taxon>Streptophyta</taxon>
        <taxon>Embryophyta</taxon>
        <taxon>Tracheophyta</taxon>
        <taxon>Spermatophyta</taxon>
        <taxon>Magnoliopsida</taxon>
        <taxon>Ranunculales</taxon>
        <taxon>Ranunculaceae</taxon>
        <taxon>Thalictroideae</taxon>
        <taxon>Aquilegia</taxon>
    </lineage>
</organism>
<evidence type="ECO:0008006" key="4">
    <source>
        <dbReference type="Google" id="ProtNLM"/>
    </source>
</evidence>
<sequence length="671" mass="74078">MEPTHEVLEISSDEEDDVVSRGGDWLSYFLENDKEDSDEVVVLSEMSGISVSQKQSNNKLFSKQVSDDDDDDDECLILDGDPDKPVEVKNDADNGSDELLVVSEKGQIACRDYPHPRHLCARFPFSTNPHDKYCDLCHCYVCDTLAPCIYWGTGVSRSDHCHSTEKEEVWRVQRKFFKQGKIGQLPVLKHPETTRSTVSNLPKSCPTLACSQPLNNGYAPPVMLSKSSTIRACSPYSNLAAPSITSPRYHQQPAHTQMTPPLPTQLTSGRNRLPHHGVSRSTSFSPSSSIINNTIRKEKGTGGASLGPRVDSHVKFKRCGESILTNNRSGHGFDKNTHVHIPQLQRSHHSTVSLPEKNPHTTVPQPQRSHHITVSQDGSHHRTVSQPERSHHTPSSQALSSHHTSVSQPQRSHPTTESQPHQGHQATISLPQRSRHTTSQPQRSHHTTAQPQRSHHTMSQPQRSHHTTAQPQRSHHVNVIYSSISDTSLVDSFVDINSEPAEYQSASQPILSSSYTDCPSYNMAVQPQVHSQPIPQSSEQNVYLQPIPQSSEQNAYLPENPAPSATNQNIPDFEMNWVNDTVHGVGPSAVSSQHPSMQSPSGPPPVTEVNPQCPGATNSASADFDLDSWIQSLQPNLESVKDTMSSELGFMPTQDGMVDAAARLLFDFESS</sequence>
<evidence type="ECO:0000256" key="1">
    <source>
        <dbReference type="SAM" id="MobiDB-lite"/>
    </source>
</evidence>
<feature type="compositionally biased region" description="Basic and acidic residues" evidence="1">
    <location>
        <begin position="81"/>
        <end position="92"/>
    </location>
</feature>
<evidence type="ECO:0000313" key="3">
    <source>
        <dbReference type="Proteomes" id="UP000230069"/>
    </source>
</evidence>
<dbReference type="Proteomes" id="UP000230069">
    <property type="component" value="Unassembled WGS sequence"/>
</dbReference>
<feature type="compositionally biased region" description="Polar residues" evidence="1">
    <location>
        <begin position="589"/>
        <end position="600"/>
    </location>
</feature>
<dbReference type="EMBL" id="KZ305042">
    <property type="protein sequence ID" value="PIA40084.1"/>
    <property type="molecule type" value="Genomic_DNA"/>
</dbReference>
<feature type="region of interest" description="Disordered" evidence="1">
    <location>
        <begin position="60"/>
        <end position="92"/>
    </location>
</feature>
<dbReference type="PANTHER" id="PTHR33443">
    <property type="entry name" value="ZGC:112980"/>
    <property type="match status" value="1"/>
</dbReference>
<reference evidence="2 3" key="1">
    <citation type="submission" date="2017-09" db="EMBL/GenBank/DDBJ databases">
        <title>WGS assembly of Aquilegia coerulea Goldsmith.</title>
        <authorList>
            <person name="Hodges S."/>
            <person name="Kramer E."/>
            <person name="Nordborg M."/>
            <person name="Tomkins J."/>
            <person name="Borevitz J."/>
            <person name="Derieg N."/>
            <person name="Yan J."/>
            <person name="Mihaltcheva S."/>
            <person name="Hayes R.D."/>
            <person name="Rokhsar D."/>
        </authorList>
    </citation>
    <scope>NUCLEOTIDE SEQUENCE [LARGE SCALE GENOMIC DNA]</scope>
    <source>
        <strain evidence="3">cv. Goldsmith</strain>
    </source>
</reference>
<protein>
    <recommendedName>
        <fullName evidence="4">RPM1 interacting protein 13</fullName>
    </recommendedName>
</protein>
<gene>
    <name evidence="2" type="ORF">AQUCO_02500066v1</name>
</gene>
<proteinExistence type="predicted"/>
<feature type="region of interest" description="Disordered" evidence="1">
    <location>
        <begin position="587"/>
        <end position="608"/>
    </location>
</feature>
<keyword evidence="3" id="KW-1185">Reference proteome</keyword>
<dbReference type="AlphaFoldDB" id="A0A2G5D995"/>
<accession>A0A2G5D995</accession>